<protein>
    <submittedName>
        <fullName evidence="1">Uncharacterized protein</fullName>
    </submittedName>
</protein>
<keyword evidence="2" id="KW-1185">Reference proteome</keyword>
<organism evidence="1 2">
    <name type="scientific">Nesterenkonia rhizosphaerae</name>
    <dbReference type="NCBI Taxonomy" id="1348272"/>
    <lineage>
        <taxon>Bacteria</taxon>
        <taxon>Bacillati</taxon>
        <taxon>Actinomycetota</taxon>
        <taxon>Actinomycetes</taxon>
        <taxon>Micrococcales</taxon>
        <taxon>Micrococcaceae</taxon>
        <taxon>Nesterenkonia</taxon>
    </lineage>
</organism>
<sequence>MALTDEQIIASARERNPELAEASYVKDGTWFKPNHKPWPNQERAKDSEVRRRVDLMVFGRFAGDPVTPETKESWDTTTEITVRH</sequence>
<comment type="caution">
    <text evidence="1">The sequence shown here is derived from an EMBL/GenBank/DDBJ whole genome shotgun (WGS) entry which is preliminary data.</text>
</comment>
<proteinExistence type="predicted"/>
<name>A0ABP9G108_9MICC</name>
<evidence type="ECO:0000313" key="1">
    <source>
        <dbReference type="EMBL" id="GAA4923902.1"/>
    </source>
</evidence>
<evidence type="ECO:0000313" key="2">
    <source>
        <dbReference type="Proteomes" id="UP001500368"/>
    </source>
</evidence>
<dbReference type="EMBL" id="BAABLW010000007">
    <property type="protein sequence ID" value="GAA4923902.1"/>
    <property type="molecule type" value="Genomic_DNA"/>
</dbReference>
<accession>A0ABP9G108</accession>
<gene>
    <name evidence="1" type="ORF">GCM10025790_21350</name>
</gene>
<dbReference type="RefSeq" id="WP_345477993.1">
    <property type="nucleotide sequence ID" value="NZ_BAABLW010000007.1"/>
</dbReference>
<dbReference type="Proteomes" id="UP001500368">
    <property type="component" value="Unassembled WGS sequence"/>
</dbReference>
<reference evidence="2" key="1">
    <citation type="journal article" date="2019" name="Int. J. Syst. Evol. Microbiol.">
        <title>The Global Catalogue of Microorganisms (GCM) 10K type strain sequencing project: providing services to taxonomists for standard genome sequencing and annotation.</title>
        <authorList>
            <consortium name="The Broad Institute Genomics Platform"/>
            <consortium name="The Broad Institute Genome Sequencing Center for Infectious Disease"/>
            <person name="Wu L."/>
            <person name="Ma J."/>
        </authorList>
    </citation>
    <scope>NUCLEOTIDE SEQUENCE [LARGE SCALE GENOMIC DNA]</scope>
    <source>
        <strain evidence="2">JCM 19129</strain>
    </source>
</reference>